<protein>
    <recommendedName>
        <fullName evidence="5">Cupin type-1 domain-containing protein</fullName>
    </recommendedName>
</protein>
<feature type="region of interest" description="Disordered" evidence="1">
    <location>
        <begin position="54"/>
        <end position="76"/>
    </location>
</feature>
<evidence type="ECO:0000256" key="2">
    <source>
        <dbReference type="SAM" id="SignalP"/>
    </source>
</evidence>
<gene>
    <name evidence="3" type="ORF">PV10_08064</name>
</gene>
<feature type="compositionally biased region" description="Pro residues" evidence="1">
    <location>
        <begin position="57"/>
        <end position="67"/>
    </location>
</feature>
<dbReference type="VEuPathDB" id="FungiDB:PV10_08064"/>
<keyword evidence="2" id="KW-0732">Signal</keyword>
<evidence type="ECO:0000313" key="3">
    <source>
        <dbReference type="EMBL" id="KIV88374.1"/>
    </source>
</evidence>
<feature type="chain" id="PRO_5002237446" description="Cupin type-1 domain-containing protein" evidence="2">
    <location>
        <begin position="32"/>
        <end position="280"/>
    </location>
</feature>
<organism evidence="3 4">
    <name type="scientific">Exophiala mesophila</name>
    <name type="common">Black yeast-like fungus</name>
    <dbReference type="NCBI Taxonomy" id="212818"/>
    <lineage>
        <taxon>Eukaryota</taxon>
        <taxon>Fungi</taxon>
        <taxon>Dikarya</taxon>
        <taxon>Ascomycota</taxon>
        <taxon>Pezizomycotina</taxon>
        <taxon>Eurotiomycetes</taxon>
        <taxon>Chaetothyriomycetidae</taxon>
        <taxon>Chaetothyriales</taxon>
        <taxon>Herpotrichiellaceae</taxon>
        <taxon>Exophiala</taxon>
    </lineage>
</organism>
<feature type="signal peptide" evidence="2">
    <location>
        <begin position="1"/>
        <end position="31"/>
    </location>
</feature>
<keyword evidence="4" id="KW-1185">Reference proteome</keyword>
<dbReference type="Proteomes" id="UP000054302">
    <property type="component" value="Unassembled WGS sequence"/>
</dbReference>
<dbReference type="RefSeq" id="XP_016219948.1">
    <property type="nucleotide sequence ID" value="XM_016373037.1"/>
</dbReference>
<reference evidence="3 4" key="1">
    <citation type="submission" date="2015-01" db="EMBL/GenBank/DDBJ databases">
        <title>The Genome Sequence of Exophiala mesophila CBS40295.</title>
        <authorList>
            <consortium name="The Broad Institute Genomics Platform"/>
            <person name="Cuomo C."/>
            <person name="de Hoog S."/>
            <person name="Gorbushina A."/>
            <person name="Stielow B."/>
            <person name="Teixiera M."/>
            <person name="Abouelleil A."/>
            <person name="Chapman S.B."/>
            <person name="Priest M."/>
            <person name="Young S.K."/>
            <person name="Wortman J."/>
            <person name="Nusbaum C."/>
            <person name="Birren B."/>
        </authorList>
    </citation>
    <scope>NUCLEOTIDE SEQUENCE [LARGE SCALE GENOMIC DNA]</scope>
    <source>
        <strain evidence="3 4">CBS 40295</strain>
    </source>
</reference>
<dbReference type="GeneID" id="27325909"/>
<name>A0A0D1Z387_EXOME</name>
<dbReference type="HOGENOM" id="CLU_062260_0_0_1"/>
<sequence length="280" mass="30185">MAFPSLKYLGCFSLSLPLGLLICSPFKTTVAAHTTDIESLVRPTQQQQLQEKFLLPPNSPSAPPPSPAFISSESDSNPPLNTFTISTVLNDPSPPYAAKIQCWRLLNSIFHTYPTVGKAAFLGDVSNLTYVVLPPRSGEGWHRPPAPMFFVLVSGEAHVSTPKPDQSGDYISTKSPNIAVDADTDPNLDIDTDTDMTTNADSATRNLYITPSRNSVILALDTDLRAPGHLTFYPGRTETVALQIPLSSSLGLHGTTEESAHDQLSVSSIEYEVVSDGPCE</sequence>
<evidence type="ECO:0000313" key="4">
    <source>
        <dbReference type="Proteomes" id="UP000054302"/>
    </source>
</evidence>
<accession>A0A0D1Z387</accession>
<evidence type="ECO:0008006" key="5">
    <source>
        <dbReference type="Google" id="ProtNLM"/>
    </source>
</evidence>
<dbReference type="AlphaFoldDB" id="A0A0D1Z387"/>
<dbReference type="EMBL" id="KN847525">
    <property type="protein sequence ID" value="KIV88374.1"/>
    <property type="molecule type" value="Genomic_DNA"/>
</dbReference>
<dbReference type="OrthoDB" id="3223416at2759"/>
<proteinExistence type="predicted"/>
<evidence type="ECO:0000256" key="1">
    <source>
        <dbReference type="SAM" id="MobiDB-lite"/>
    </source>
</evidence>